<dbReference type="PANTHER" id="PTHR43333:SF1">
    <property type="entry name" value="D-ISOMER SPECIFIC 2-HYDROXYACID DEHYDROGENASE NAD-BINDING DOMAIN-CONTAINING PROTEIN"/>
    <property type="match status" value="1"/>
</dbReference>
<protein>
    <submittedName>
        <fullName evidence="4">Phosphoglycerate dehydrogenase-like enzyme</fullName>
    </submittedName>
</protein>
<comment type="caution">
    <text evidence="4">The sequence shown here is derived from an EMBL/GenBank/DDBJ whole genome shotgun (WGS) entry which is preliminary data.</text>
</comment>
<proteinExistence type="predicted"/>
<organism evidence="4 5">
    <name type="scientific">Muricomes intestini</name>
    <dbReference type="NCBI Taxonomy" id="1796634"/>
    <lineage>
        <taxon>Bacteria</taxon>
        <taxon>Bacillati</taxon>
        <taxon>Bacillota</taxon>
        <taxon>Clostridia</taxon>
        <taxon>Lachnospirales</taxon>
        <taxon>Lachnospiraceae</taxon>
        <taxon>Muricomes</taxon>
    </lineage>
</organism>
<evidence type="ECO:0000256" key="2">
    <source>
        <dbReference type="ARBA" id="ARBA00023027"/>
    </source>
</evidence>
<dbReference type="PANTHER" id="PTHR43333">
    <property type="entry name" value="2-HACID_DH_C DOMAIN-CONTAINING PROTEIN"/>
    <property type="match status" value="1"/>
</dbReference>
<dbReference type="EMBL" id="SLZZ01000007">
    <property type="protein sequence ID" value="TCS79875.1"/>
    <property type="molecule type" value="Genomic_DNA"/>
</dbReference>
<dbReference type="Pfam" id="PF02826">
    <property type="entry name" value="2-Hacid_dh_C"/>
    <property type="match status" value="1"/>
</dbReference>
<evidence type="ECO:0000313" key="5">
    <source>
        <dbReference type="Proteomes" id="UP000295726"/>
    </source>
</evidence>
<sequence>MKEILVVLPVEDRHKTYLENAAAEIQDSEEMHFTYRAQKEVTQKMVESADIILGNVPPGYLGKALHLQLVQLGSAGAAEYIKPGIIPAGAKLANATGAYGLAISEHMLGMVLMLMKKLNHYQNNMKAHDWKDEGQVKTIAGSVTLVVGMGDIGGEFARKMNALGSHVIGIRRNKAQKPDFLEGLYQMDALDDLLGKADIVACSLPGTKETERMFNKERLDKMKKGAILLNVGRGSLIPTEDLCEALKSGKLGGAAVDVTETEPLPANSPLWDAPNLLITPHVSGNYHAAQILETIVEIAAYNLRQVLSGGNIKNEVDFQTGYRRFCEPAENRRK</sequence>
<evidence type="ECO:0000259" key="3">
    <source>
        <dbReference type="Pfam" id="PF02826"/>
    </source>
</evidence>
<dbReference type="InterPro" id="IPR036291">
    <property type="entry name" value="NAD(P)-bd_dom_sf"/>
</dbReference>
<feature type="domain" description="D-isomer specific 2-hydroxyacid dehydrogenase NAD-binding" evidence="3">
    <location>
        <begin position="108"/>
        <end position="283"/>
    </location>
</feature>
<dbReference type="InterPro" id="IPR006140">
    <property type="entry name" value="D-isomer_DH_NAD-bd"/>
</dbReference>
<dbReference type="CDD" id="cd05300">
    <property type="entry name" value="2-Hacid_dh_1"/>
    <property type="match status" value="1"/>
</dbReference>
<dbReference type="Gene3D" id="3.40.50.720">
    <property type="entry name" value="NAD(P)-binding Rossmann-like Domain"/>
    <property type="match status" value="2"/>
</dbReference>
<dbReference type="Proteomes" id="UP000295726">
    <property type="component" value="Unassembled WGS sequence"/>
</dbReference>
<dbReference type="OrthoDB" id="9805416at2"/>
<evidence type="ECO:0000256" key="1">
    <source>
        <dbReference type="ARBA" id="ARBA00023002"/>
    </source>
</evidence>
<keyword evidence="2" id="KW-0520">NAD</keyword>
<dbReference type="SUPFAM" id="SSF52283">
    <property type="entry name" value="Formate/glycerate dehydrogenase catalytic domain-like"/>
    <property type="match status" value="1"/>
</dbReference>
<gene>
    <name evidence="4" type="ORF">EDD59_107136</name>
</gene>
<name>A0A4R3KAA2_9FIRM</name>
<dbReference type="SUPFAM" id="SSF51735">
    <property type="entry name" value="NAD(P)-binding Rossmann-fold domains"/>
    <property type="match status" value="1"/>
</dbReference>
<dbReference type="GO" id="GO:0016491">
    <property type="term" value="F:oxidoreductase activity"/>
    <property type="evidence" value="ECO:0007669"/>
    <property type="project" value="UniProtKB-KW"/>
</dbReference>
<dbReference type="AlphaFoldDB" id="A0A4R3KAA2"/>
<dbReference type="RefSeq" id="WP_132380337.1">
    <property type="nucleotide sequence ID" value="NZ_SLZZ01000007.1"/>
</dbReference>
<keyword evidence="5" id="KW-1185">Reference proteome</keyword>
<reference evidence="4 5" key="1">
    <citation type="submission" date="2019-03" db="EMBL/GenBank/DDBJ databases">
        <title>Genomic Encyclopedia of Type Strains, Phase IV (KMG-IV): sequencing the most valuable type-strain genomes for metagenomic binning, comparative biology and taxonomic classification.</title>
        <authorList>
            <person name="Goeker M."/>
        </authorList>
    </citation>
    <scope>NUCLEOTIDE SEQUENCE [LARGE SCALE GENOMIC DNA]</scope>
    <source>
        <strain evidence="4 5">DSM 29489</strain>
    </source>
</reference>
<dbReference type="GO" id="GO:0051287">
    <property type="term" value="F:NAD binding"/>
    <property type="evidence" value="ECO:0007669"/>
    <property type="project" value="InterPro"/>
</dbReference>
<keyword evidence="1" id="KW-0560">Oxidoreductase</keyword>
<accession>A0A4R3KAA2</accession>
<evidence type="ECO:0000313" key="4">
    <source>
        <dbReference type="EMBL" id="TCS79875.1"/>
    </source>
</evidence>